<accession>A0A8X6K941</accession>
<dbReference type="AlphaFoldDB" id="A0A8X6K941"/>
<proteinExistence type="predicted"/>
<organism evidence="1 2">
    <name type="scientific">Trichonephila clavata</name>
    <name type="common">Joro spider</name>
    <name type="synonym">Nephila clavata</name>
    <dbReference type="NCBI Taxonomy" id="2740835"/>
    <lineage>
        <taxon>Eukaryota</taxon>
        <taxon>Metazoa</taxon>
        <taxon>Ecdysozoa</taxon>
        <taxon>Arthropoda</taxon>
        <taxon>Chelicerata</taxon>
        <taxon>Arachnida</taxon>
        <taxon>Araneae</taxon>
        <taxon>Araneomorphae</taxon>
        <taxon>Entelegynae</taxon>
        <taxon>Araneoidea</taxon>
        <taxon>Nephilidae</taxon>
        <taxon>Trichonephila</taxon>
    </lineage>
</organism>
<dbReference type="EMBL" id="BMAO01020064">
    <property type="protein sequence ID" value="GFQ64833.1"/>
    <property type="molecule type" value="Genomic_DNA"/>
</dbReference>
<protein>
    <submittedName>
        <fullName evidence="1">Uncharacterized protein</fullName>
    </submittedName>
</protein>
<comment type="caution">
    <text evidence="1">The sequence shown here is derived from an EMBL/GenBank/DDBJ whole genome shotgun (WGS) entry which is preliminary data.</text>
</comment>
<sequence>MDSFLVCFLSASLVRLDSAPPQLFLPSTELTLAAQLIRTFSLRLDVSTGQIFPRLPKLLVTNRDWTCLSLTSLLVLFPFEIQLTRCKKRKSSM</sequence>
<keyword evidence="2" id="KW-1185">Reference proteome</keyword>
<evidence type="ECO:0000313" key="2">
    <source>
        <dbReference type="Proteomes" id="UP000887116"/>
    </source>
</evidence>
<evidence type="ECO:0000313" key="1">
    <source>
        <dbReference type="EMBL" id="GFQ64833.1"/>
    </source>
</evidence>
<dbReference type="Proteomes" id="UP000887116">
    <property type="component" value="Unassembled WGS sequence"/>
</dbReference>
<gene>
    <name evidence="1" type="ORF">TNCT_243111</name>
</gene>
<name>A0A8X6K941_TRICU</name>
<reference evidence="1" key="1">
    <citation type="submission" date="2020-07" db="EMBL/GenBank/DDBJ databases">
        <title>Multicomponent nature underlies the extraordinary mechanical properties of spider dragline silk.</title>
        <authorList>
            <person name="Kono N."/>
            <person name="Nakamura H."/>
            <person name="Mori M."/>
            <person name="Yoshida Y."/>
            <person name="Ohtoshi R."/>
            <person name="Malay A.D."/>
            <person name="Moran D.A.P."/>
            <person name="Tomita M."/>
            <person name="Numata K."/>
            <person name="Arakawa K."/>
        </authorList>
    </citation>
    <scope>NUCLEOTIDE SEQUENCE</scope>
</reference>